<dbReference type="InterPro" id="IPR008978">
    <property type="entry name" value="HSP20-like_chaperone"/>
</dbReference>
<keyword evidence="5" id="KW-1185">Reference proteome</keyword>
<dbReference type="Gene3D" id="2.60.40.790">
    <property type="match status" value="1"/>
</dbReference>
<dbReference type="PROSITE" id="PS01031">
    <property type="entry name" value="SHSP"/>
    <property type="match status" value="1"/>
</dbReference>
<name>A0A9P2TA15_THEFU</name>
<evidence type="ECO:0000256" key="1">
    <source>
        <dbReference type="PROSITE-ProRule" id="PRU00285"/>
    </source>
</evidence>
<evidence type="ECO:0000313" key="5">
    <source>
        <dbReference type="Proteomes" id="UP000014184"/>
    </source>
</evidence>
<dbReference type="Pfam" id="PF00011">
    <property type="entry name" value="HSP20"/>
    <property type="match status" value="1"/>
</dbReference>
<protein>
    <submittedName>
        <fullName evidence="4">Heat shock protein Hsp20</fullName>
    </submittedName>
</protein>
<dbReference type="RefSeq" id="WP_011291959.1">
    <property type="nucleotide sequence ID" value="NZ_AOSG01000038.1"/>
</dbReference>
<evidence type="ECO:0000256" key="2">
    <source>
        <dbReference type="RuleBase" id="RU003616"/>
    </source>
</evidence>
<dbReference type="PANTHER" id="PTHR11527">
    <property type="entry name" value="HEAT-SHOCK PROTEIN 20 FAMILY MEMBER"/>
    <property type="match status" value="1"/>
</dbReference>
<comment type="similarity">
    <text evidence="1 2">Belongs to the small heat shock protein (HSP20) family.</text>
</comment>
<feature type="domain" description="SHSP" evidence="3">
    <location>
        <begin position="42"/>
        <end position="153"/>
    </location>
</feature>
<proteinExistence type="inferred from homology"/>
<dbReference type="InterPro" id="IPR002068">
    <property type="entry name" value="A-crystallin/Hsp20_dom"/>
</dbReference>
<dbReference type="InterPro" id="IPR031107">
    <property type="entry name" value="Small_HSP"/>
</dbReference>
<dbReference type="Proteomes" id="UP000014184">
    <property type="component" value="Unassembled WGS sequence"/>
</dbReference>
<evidence type="ECO:0000313" key="4">
    <source>
        <dbReference type="EMBL" id="EOR71409.1"/>
    </source>
</evidence>
<dbReference type="CDD" id="cd06464">
    <property type="entry name" value="ACD_sHsps-like"/>
    <property type="match status" value="1"/>
</dbReference>
<reference evidence="4 5" key="1">
    <citation type="journal article" date="2013" name="Genome Announc.">
        <title>Draft Genome Sequence of the Lignocellulose Decomposer Thermobifida fusca Strain TM51.</title>
        <authorList>
            <person name="Toth A."/>
            <person name="Barna T."/>
            <person name="Nagy I."/>
            <person name="Horvath B."/>
            <person name="Nagy I."/>
            <person name="Tancsics A."/>
            <person name="Kriszt B."/>
            <person name="Baka E."/>
            <person name="Fekete C."/>
            <person name="Kukolya J."/>
        </authorList>
    </citation>
    <scope>NUCLEOTIDE SEQUENCE [LARGE SCALE GENOMIC DNA]</scope>
    <source>
        <strain evidence="4 5">TM51</strain>
    </source>
</reference>
<evidence type="ECO:0000259" key="3">
    <source>
        <dbReference type="PROSITE" id="PS01031"/>
    </source>
</evidence>
<dbReference type="SUPFAM" id="SSF49764">
    <property type="entry name" value="HSP20-like chaperones"/>
    <property type="match status" value="1"/>
</dbReference>
<gene>
    <name evidence="4" type="ORF">TM51_07981</name>
</gene>
<sequence length="153" mass="17410">MALPVTRRRERLIPTQWGAFPEFEELYDRMGRLLESAFGEPIISPTTWTPFADLLEDDKSYIVEAEVPGMSKDDINIQVSGNELIISGKVEEQEKEGVRAHRRMRRYGEFEYRTVLPGEIDAEGVRAKLDNGVLTVTAPKSAHERPRHVAIES</sequence>
<organism evidence="4 5">
    <name type="scientific">Thermobifida fusca TM51</name>
    <dbReference type="NCBI Taxonomy" id="1169414"/>
    <lineage>
        <taxon>Bacteria</taxon>
        <taxon>Bacillati</taxon>
        <taxon>Actinomycetota</taxon>
        <taxon>Actinomycetes</taxon>
        <taxon>Streptosporangiales</taxon>
        <taxon>Nocardiopsidaceae</taxon>
        <taxon>Thermobifida</taxon>
    </lineage>
</organism>
<dbReference type="AlphaFoldDB" id="A0A9P2TA15"/>
<dbReference type="EMBL" id="AOSG01000038">
    <property type="protein sequence ID" value="EOR71409.1"/>
    <property type="molecule type" value="Genomic_DNA"/>
</dbReference>
<keyword evidence="4" id="KW-0346">Stress response</keyword>
<accession>A0A9P2TA15</accession>
<comment type="caution">
    <text evidence="4">The sequence shown here is derived from an EMBL/GenBank/DDBJ whole genome shotgun (WGS) entry which is preliminary data.</text>
</comment>